<evidence type="ECO:0000313" key="2">
    <source>
        <dbReference type="EMBL" id="EUJ31923.1"/>
    </source>
</evidence>
<feature type="transmembrane region" description="Helical" evidence="1">
    <location>
        <begin position="111"/>
        <end position="129"/>
    </location>
</feature>
<dbReference type="PATRIC" id="fig|1265820.5.peg.738"/>
<dbReference type="AlphaFoldDB" id="W7CGB8"/>
<name>W7CGB8_9LIST</name>
<reference evidence="2 3" key="1">
    <citation type="journal article" date="2014" name="Int. J. Syst. Evol. Microbiol.">
        <title>Listeria floridensis sp. nov., Listeria aquatica sp. nov., Listeria cornellensis sp. nov., Listeria riparia sp. nov. and Listeria grandensis sp. nov., from agricultural and natural environments.</title>
        <authorList>
            <person name="den Bakker H.C."/>
            <person name="Warchocki S."/>
            <person name="Wright E.M."/>
            <person name="Allred A.F."/>
            <person name="Ahlstrom C."/>
            <person name="Manuel C.S."/>
            <person name="Stasiewicz M.J."/>
            <person name="Burrell A."/>
            <person name="Roof S."/>
            <person name="Strawn L."/>
            <person name="Fortes E.D."/>
            <person name="Nightingale K.K."/>
            <person name="Kephart D."/>
            <person name="Wiedmann M."/>
        </authorList>
    </citation>
    <scope>NUCLEOTIDE SEQUENCE [LARGE SCALE GENOMIC DNA]</scope>
    <source>
        <strain evidence="3">FSL F6-969</strain>
    </source>
</reference>
<keyword evidence="1" id="KW-0472">Membrane</keyword>
<proteinExistence type="predicted"/>
<gene>
    <name evidence="2" type="ORF">PCORN_03738</name>
</gene>
<protein>
    <submittedName>
        <fullName evidence="2">Uncharacterized protein</fullName>
    </submittedName>
</protein>
<feature type="transmembrane region" description="Helical" evidence="1">
    <location>
        <begin position="89"/>
        <end position="106"/>
    </location>
</feature>
<feature type="transmembrane region" description="Helical" evidence="1">
    <location>
        <begin position="20"/>
        <end position="51"/>
    </location>
</feature>
<keyword evidence="1" id="KW-0812">Transmembrane</keyword>
<comment type="caution">
    <text evidence="2">The sequence shown here is derived from an EMBL/GenBank/DDBJ whole genome shotgun (WGS) entry which is preliminary data.</text>
</comment>
<dbReference type="STRING" id="1265820.PCORN_03738"/>
<evidence type="ECO:0000256" key="1">
    <source>
        <dbReference type="SAM" id="Phobius"/>
    </source>
</evidence>
<sequence length="216" mass="24346">MKKLILEKVGLKGLIHMLQVFIYTTICVAIHVLVIPGMIGLLPIALLMGVIAIQPTSGITKRVIPKMLFAFVLACLIGGSSSFFEEGDVYAYFAVAVIALLVINFTMPQKYMVITMAIGTALFFTERTAGSVSEWTILAVAFIDVSVFFILVRLILRYVHIPLEKTIHVMMKQTIGLFQKELQNILVKKRNRETETALWSVHTITNVDRRIFEKER</sequence>
<keyword evidence="1" id="KW-1133">Transmembrane helix</keyword>
<dbReference type="Proteomes" id="UP000019254">
    <property type="component" value="Unassembled WGS sequence"/>
</dbReference>
<dbReference type="EMBL" id="AODE01000008">
    <property type="protein sequence ID" value="EUJ31923.1"/>
    <property type="molecule type" value="Genomic_DNA"/>
</dbReference>
<dbReference type="RefSeq" id="WP_051999213.1">
    <property type="nucleotide sequence ID" value="NZ_AODE01000008.1"/>
</dbReference>
<keyword evidence="3" id="KW-1185">Reference proteome</keyword>
<accession>W7CGB8</accession>
<evidence type="ECO:0000313" key="3">
    <source>
        <dbReference type="Proteomes" id="UP000019254"/>
    </source>
</evidence>
<organism evidence="2 3">
    <name type="scientific">Listeria cornellensis FSL F6-0969</name>
    <dbReference type="NCBI Taxonomy" id="1265820"/>
    <lineage>
        <taxon>Bacteria</taxon>
        <taxon>Bacillati</taxon>
        <taxon>Bacillota</taxon>
        <taxon>Bacilli</taxon>
        <taxon>Bacillales</taxon>
        <taxon>Listeriaceae</taxon>
        <taxon>Listeria</taxon>
    </lineage>
</organism>
<feature type="transmembrane region" description="Helical" evidence="1">
    <location>
        <begin position="63"/>
        <end position="83"/>
    </location>
</feature>
<feature type="transmembrane region" description="Helical" evidence="1">
    <location>
        <begin position="135"/>
        <end position="156"/>
    </location>
</feature>
<dbReference type="OrthoDB" id="2365708at2"/>